<feature type="chain" id="PRO_5026867368" evidence="1">
    <location>
        <begin position="29"/>
        <end position="157"/>
    </location>
</feature>
<reference evidence="2" key="1">
    <citation type="submission" date="2020-02" db="EMBL/GenBank/DDBJ databases">
        <authorList>
            <person name="Meier V. D."/>
        </authorList>
    </citation>
    <scope>NUCLEOTIDE SEQUENCE</scope>
    <source>
        <strain evidence="2">AVDCRST_MAG56</strain>
    </source>
</reference>
<evidence type="ECO:0000313" key="2">
    <source>
        <dbReference type="EMBL" id="CAA9344602.1"/>
    </source>
</evidence>
<dbReference type="AlphaFoldDB" id="A0A6J4LY85"/>
<keyword evidence="1" id="KW-0732">Signal</keyword>
<feature type="signal peptide" evidence="1">
    <location>
        <begin position="1"/>
        <end position="28"/>
    </location>
</feature>
<evidence type="ECO:0000256" key="1">
    <source>
        <dbReference type="SAM" id="SignalP"/>
    </source>
</evidence>
<accession>A0A6J4LY85</accession>
<protein>
    <submittedName>
        <fullName evidence="2">Uncharacterized protein</fullName>
    </submittedName>
</protein>
<dbReference type="EMBL" id="CADCTQ010000679">
    <property type="protein sequence ID" value="CAA9344602.1"/>
    <property type="molecule type" value="Genomic_DNA"/>
</dbReference>
<gene>
    <name evidence="2" type="ORF">AVDCRST_MAG56-8105</name>
</gene>
<name>A0A6J4LY85_9SPHI</name>
<organism evidence="2">
    <name type="scientific">uncultured Cytophagales bacterium</name>
    <dbReference type="NCBI Taxonomy" id="158755"/>
    <lineage>
        <taxon>Bacteria</taxon>
        <taxon>Pseudomonadati</taxon>
        <taxon>Bacteroidota</taxon>
        <taxon>Sphingobacteriia</taxon>
        <taxon>Sphingobacteriales</taxon>
        <taxon>environmental samples</taxon>
    </lineage>
</organism>
<proteinExistence type="predicted"/>
<sequence length="157" mass="17776">MSRHFSRLVFSSLALLLFSLVGASPAAAQTAALDSIPSGAAMLQSLRVKEQTMFGPAGHFVTDRVLRGSRFKVTVTGRITHPDFRKSILFRERTRYYRSGSVYRQARYYTSGTRAPLLEVWTLNNHVVYASYLDRDGNRQRVSNGRLISRTQYAVVR</sequence>